<dbReference type="Proteomes" id="UP000654075">
    <property type="component" value="Unassembled WGS sequence"/>
</dbReference>
<dbReference type="AlphaFoldDB" id="A0A813EKJ8"/>
<dbReference type="EMBL" id="CAJNNV010011190">
    <property type="protein sequence ID" value="CAE8599498.1"/>
    <property type="molecule type" value="Genomic_DNA"/>
</dbReference>
<organism evidence="1 2">
    <name type="scientific">Polarella glacialis</name>
    <name type="common">Dinoflagellate</name>
    <dbReference type="NCBI Taxonomy" id="89957"/>
    <lineage>
        <taxon>Eukaryota</taxon>
        <taxon>Sar</taxon>
        <taxon>Alveolata</taxon>
        <taxon>Dinophyceae</taxon>
        <taxon>Suessiales</taxon>
        <taxon>Suessiaceae</taxon>
        <taxon>Polarella</taxon>
    </lineage>
</organism>
<gene>
    <name evidence="1" type="ORF">PGLA1383_LOCUS17845</name>
</gene>
<keyword evidence="2" id="KW-1185">Reference proteome</keyword>
<protein>
    <submittedName>
        <fullName evidence="1">Uncharacterized protein</fullName>
    </submittedName>
</protein>
<evidence type="ECO:0000313" key="1">
    <source>
        <dbReference type="EMBL" id="CAE8599498.1"/>
    </source>
</evidence>
<evidence type="ECO:0000313" key="2">
    <source>
        <dbReference type="Proteomes" id="UP000654075"/>
    </source>
</evidence>
<accession>A0A813EKJ8</accession>
<reference evidence="1" key="1">
    <citation type="submission" date="2021-02" db="EMBL/GenBank/DDBJ databases">
        <authorList>
            <person name="Dougan E. K."/>
            <person name="Rhodes N."/>
            <person name="Thang M."/>
            <person name="Chan C."/>
        </authorList>
    </citation>
    <scope>NUCLEOTIDE SEQUENCE</scope>
</reference>
<comment type="caution">
    <text evidence="1">The sequence shown here is derived from an EMBL/GenBank/DDBJ whole genome shotgun (WGS) entry which is preliminary data.</text>
</comment>
<name>A0A813EKJ8_POLGL</name>
<sequence>MRQSWFFPSNNQGFVRNNLHILLRGSLGENHCRSCKSFVSSISEFVKKRWQLQPEQKLFITFRDPDHDECIFQGSNFQDSLTCTLTNKIWFTVHLPWSDRFKLRPWKLSEPWK</sequence>
<proteinExistence type="predicted"/>